<gene>
    <name evidence="1" type="ORF">DSOL_5417</name>
</gene>
<organism evidence="1 2">
    <name type="scientific">Desulfosporosinus metallidurans</name>
    <dbReference type="NCBI Taxonomy" id="1888891"/>
    <lineage>
        <taxon>Bacteria</taxon>
        <taxon>Bacillati</taxon>
        <taxon>Bacillota</taxon>
        <taxon>Clostridia</taxon>
        <taxon>Eubacteriales</taxon>
        <taxon>Desulfitobacteriaceae</taxon>
        <taxon>Desulfosporosinus</taxon>
    </lineage>
</organism>
<reference evidence="1 2" key="1">
    <citation type="submission" date="2016-09" db="EMBL/GenBank/DDBJ databases">
        <title>Complete genome of Desulfosporosinus sp. OL.</title>
        <authorList>
            <person name="Mardanov A."/>
            <person name="Beletsky A."/>
            <person name="Panova A."/>
            <person name="Karnachuk O."/>
            <person name="Ravin N."/>
        </authorList>
    </citation>
    <scope>NUCLEOTIDE SEQUENCE [LARGE SCALE GENOMIC DNA]</scope>
    <source>
        <strain evidence="1 2">OL</strain>
    </source>
</reference>
<dbReference type="AlphaFoldDB" id="A0A1Q8QBE6"/>
<keyword evidence="2" id="KW-1185">Reference proteome</keyword>
<proteinExistence type="predicted"/>
<dbReference type="Proteomes" id="UP000186102">
    <property type="component" value="Unassembled WGS sequence"/>
</dbReference>
<name>A0A1Q8QBE6_9FIRM</name>
<sequence length="67" mass="7729">MQFVKDLISKVAPNNFLKLQQNIVIVDGIENRDFQILFSMPTYVWAKRLYWVCSSISGSINFITASE</sequence>
<evidence type="ECO:0000313" key="2">
    <source>
        <dbReference type="Proteomes" id="UP000186102"/>
    </source>
</evidence>
<protein>
    <submittedName>
        <fullName evidence="1">Uncharacterized protein</fullName>
    </submittedName>
</protein>
<dbReference type="EMBL" id="MLBF01000172">
    <property type="protein sequence ID" value="OLN24668.1"/>
    <property type="molecule type" value="Genomic_DNA"/>
</dbReference>
<accession>A0A1Q8QBE6</accession>
<comment type="caution">
    <text evidence="1">The sequence shown here is derived from an EMBL/GenBank/DDBJ whole genome shotgun (WGS) entry which is preliminary data.</text>
</comment>
<evidence type="ECO:0000313" key="1">
    <source>
        <dbReference type="EMBL" id="OLN24668.1"/>
    </source>
</evidence>